<keyword evidence="2" id="KW-1185">Reference proteome</keyword>
<comment type="caution">
    <text evidence="1">The sequence shown here is derived from an EMBL/GenBank/DDBJ whole genome shotgun (WGS) entry which is preliminary data.</text>
</comment>
<proteinExistence type="predicted"/>
<protein>
    <submittedName>
        <fullName evidence="1">(Mediterranean fruit fly) hypothetical protein</fullName>
    </submittedName>
</protein>
<accession>A0A811U9K2</accession>
<sequence length="112" mass="13007">MRMKNYDNNACQLNIISAKVHKAEERRGAAQGERKTNSALMRDKFHIWANGGKWRRNEMNAEWRRVWRSEADDVAHTHTTARIHQPLKIRVRACMPLMQHSSVNVVARSASD</sequence>
<dbReference type="AlphaFoldDB" id="A0A811U9K2"/>
<organism evidence="1 2">
    <name type="scientific">Ceratitis capitata</name>
    <name type="common">Mediterranean fruit fly</name>
    <name type="synonym">Tephritis capitata</name>
    <dbReference type="NCBI Taxonomy" id="7213"/>
    <lineage>
        <taxon>Eukaryota</taxon>
        <taxon>Metazoa</taxon>
        <taxon>Ecdysozoa</taxon>
        <taxon>Arthropoda</taxon>
        <taxon>Hexapoda</taxon>
        <taxon>Insecta</taxon>
        <taxon>Pterygota</taxon>
        <taxon>Neoptera</taxon>
        <taxon>Endopterygota</taxon>
        <taxon>Diptera</taxon>
        <taxon>Brachycera</taxon>
        <taxon>Muscomorpha</taxon>
        <taxon>Tephritoidea</taxon>
        <taxon>Tephritidae</taxon>
        <taxon>Ceratitis</taxon>
        <taxon>Ceratitis</taxon>
    </lineage>
</organism>
<name>A0A811U9K2_CERCA</name>
<evidence type="ECO:0000313" key="2">
    <source>
        <dbReference type="Proteomes" id="UP000606786"/>
    </source>
</evidence>
<gene>
    <name evidence="1" type="ORF">CCAP1982_LOCUS3739</name>
</gene>
<dbReference type="EMBL" id="CAJHJT010000001">
    <property type="protein sequence ID" value="CAD6995008.1"/>
    <property type="molecule type" value="Genomic_DNA"/>
</dbReference>
<dbReference type="Proteomes" id="UP000606786">
    <property type="component" value="Unassembled WGS sequence"/>
</dbReference>
<evidence type="ECO:0000313" key="1">
    <source>
        <dbReference type="EMBL" id="CAD6995008.1"/>
    </source>
</evidence>
<reference evidence="1" key="1">
    <citation type="submission" date="2020-11" db="EMBL/GenBank/DDBJ databases">
        <authorList>
            <person name="Whitehead M."/>
        </authorList>
    </citation>
    <scope>NUCLEOTIDE SEQUENCE</scope>
    <source>
        <strain evidence="1">EGII</strain>
    </source>
</reference>